<dbReference type="AlphaFoldDB" id="A0A0A0D936"/>
<reference evidence="6 7" key="1">
    <citation type="submission" date="2014-01" db="EMBL/GenBank/DDBJ databases">
        <title>Genome sequence determination for a cystic fibrosis isolate, Inquilinus limosus.</title>
        <authorList>
            <person name="Pino M."/>
            <person name="Di Conza J."/>
            <person name="Gutkind G."/>
        </authorList>
    </citation>
    <scope>NUCLEOTIDE SEQUENCE [LARGE SCALE GENOMIC DNA]</scope>
    <source>
        <strain evidence="6 7">MP06</strain>
    </source>
</reference>
<dbReference type="InterPro" id="IPR053138">
    <property type="entry name" value="N-alpha-Ac-DABA_deacetylase"/>
</dbReference>
<dbReference type="Proteomes" id="UP000029995">
    <property type="component" value="Unassembled WGS sequence"/>
</dbReference>
<dbReference type="Pfam" id="PF24827">
    <property type="entry name" value="AstE_AspA_cat"/>
    <property type="match status" value="1"/>
</dbReference>
<evidence type="ECO:0000256" key="1">
    <source>
        <dbReference type="ARBA" id="ARBA00001947"/>
    </source>
</evidence>
<feature type="domain" description="Succinylglutamate desuccinylase/Aspartoacylase catalytic" evidence="5">
    <location>
        <begin position="33"/>
        <end position="267"/>
    </location>
</feature>
<evidence type="ECO:0000256" key="2">
    <source>
        <dbReference type="ARBA" id="ARBA00022723"/>
    </source>
</evidence>
<evidence type="ECO:0000256" key="4">
    <source>
        <dbReference type="ARBA" id="ARBA00022833"/>
    </source>
</evidence>
<evidence type="ECO:0000313" key="7">
    <source>
        <dbReference type="Proteomes" id="UP000029995"/>
    </source>
</evidence>
<keyword evidence="3" id="KW-0378">Hydrolase</keyword>
<comment type="caution">
    <text evidence="6">The sequence shown here is derived from an EMBL/GenBank/DDBJ whole genome shotgun (WGS) entry which is preliminary data.</text>
</comment>
<dbReference type="CDD" id="cd06250">
    <property type="entry name" value="M14_PaAOTO_like"/>
    <property type="match status" value="1"/>
</dbReference>
<dbReference type="InterPro" id="IPR055438">
    <property type="entry name" value="AstE_AspA_cat"/>
</dbReference>
<evidence type="ECO:0000313" key="6">
    <source>
        <dbReference type="EMBL" id="KGM33477.1"/>
    </source>
</evidence>
<dbReference type="GO" id="GO:0046872">
    <property type="term" value="F:metal ion binding"/>
    <property type="evidence" value="ECO:0007669"/>
    <property type="project" value="UniProtKB-KW"/>
</dbReference>
<keyword evidence="4" id="KW-0862">Zinc</keyword>
<dbReference type="PANTHER" id="PTHR37326">
    <property type="entry name" value="BLL3975 PROTEIN"/>
    <property type="match status" value="1"/>
</dbReference>
<evidence type="ECO:0000256" key="3">
    <source>
        <dbReference type="ARBA" id="ARBA00022801"/>
    </source>
</evidence>
<dbReference type="SUPFAM" id="SSF53187">
    <property type="entry name" value="Zn-dependent exopeptidases"/>
    <property type="match status" value="1"/>
</dbReference>
<evidence type="ECO:0000259" key="5">
    <source>
        <dbReference type="Pfam" id="PF24827"/>
    </source>
</evidence>
<comment type="cofactor">
    <cofactor evidence="1">
        <name>Zn(2+)</name>
        <dbReference type="ChEBI" id="CHEBI:29105"/>
    </cofactor>
</comment>
<proteinExistence type="predicted"/>
<organism evidence="6 7">
    <name type="scientific">Inquilinus limosus MP06</name>
    <dbReference type="NCBI Taxonomy" id="1398085"/>
    <lineage>
        <taxon>Bacteria</taxon>
        <taxon>Pseudomonadati</taxon>
        <taxon>Pseudomonadota</taxon>
        <taxon>Alphaproteobacteria</taxon>
        <taxon>Rhodospirillales</taxon>
        <taxon>Rhodospirillaceae</taxon>
        <taxon>Inquilinus</taxon>
    </lineage>
</organism>
<dbReference type="EMBL" id="JANX01000179">
    <property type="protein sequence ID" value="KGM33477.1"/>
    <property type="molecule type" value="Genomic_DNA"/>
</dbReference>
<name>A0A0A0D936_9PROT</name>
<accession>A0A0A0D936</accession>
<dbReference type="OrthoDB" id="9782876at2"/>
<dbReference type="RefSeq" id="WP_034838723.1">
    <property type="nucleotide sequence ID" value="NZ_JANX01000179.1"/>
</dbReference>
<sequence length="380" mass="40352">MSKSVTRIPLPSPALGTSRAVTVHRYGQPGARPKAYIQAGLHADELPGMLAAHHLLRRLDALDAAGAIRGEIVVVPAANPIGLSQSVLEYHVGRFALDGRGNFNRHYPDLAPIVAPRIAGQLTGDAERDVRLVRAALLAALAEQQPADETAALRKTLLGLSIDADVVLDLHCDNRAPVHVYLGTPLWPDAEDLAREFQAEVVLLAEESGDNPFDEANSSPWWVLPRLLDDGRTLPPACLAATIELRGQADVDDETAGADADALIRFLQRRGVVAGDPGPLPEARCEVTPLAGNEMLRAPVAGIVTYSQPLGARLRRGDHVADIVDPTAADPAQARMPVHAGVDGVLWSQGLHRLVRPGDIVAKIAGAEPIKGRGAILLTT</sequence>
<dbReference type="GO" id="GO:0016788">
    <property type="term" value="F:hydrolase activity, acting on ester bonds"/>
    <property type="evidence" value="ECO:0007669"/>
    <property type="project" value="InterPro"/>
</dbReference>
<dbReference type="PANTHER" id="PTHR37326:SF1">
    <property type="entry name" value="BLL3975 PROTEIN"/>
    <property type="match status" value="1"/>
</dbReference>
<gene>
    <name evidence="6" type="ORF">P409_15575</name>
</gene>
<protein>
    <recommendedName>
        <fullName evidence="5">Succinylglutamate desuccinylase/Aspartoacylase catalytic domain-containing protein</fullName>
    </recommendedName>
</protein>
<dbReference type="Gene3D" id="3.40.630.10">
    <property type="entry name" value="Zn peptidases"/>
    <property type="match status" value="1"/>
</dbReference>
<keyword evidence="2" id="KW-0479">Metal-binding</keyword>